<protein>
    <submittedName>
        <fullName evidence="3">HD domain-containing protein</fullName>
    </submittedName>
</protein>
<evidence type="ECO:0000259" key="2">
    <source>
        <dbReference type="Pfam" id="PF01966"/>
    </source>
</evidence>
<dbReference type="Proteomes" id="UP000191153">
    <property type="component" value="Unassembled WGS sequence"/>
</dbReference>
<dbReference type="SUPFAM" id="SSF109604">
    <property type="entry name" value="HD-domain/PDEase-like"/>
    <property type="match status" value="1"/>
</dbReference>
<dbReference type="GO" id="GO:0000166">
    <property type="term" value="F:nucleotide binding"/>
    <property type="evidence" value="ECO:0007669"/>
    <property type="project" value="UniProtKB-KW"/>
</dbReference>
<proteinExistence type="predicted"/>
<sequence>MKFIERLVKKYLDNEDLKGELSKKEFQNEFYEIYSLKDIIQDKIFHPEGDVLIHISMMLEVLKKEERNKIIFWSILYHDCGKRETYPNFKNHGEKSLEIFKKNKSKLYLNKNEEKEIEDLILYHEEILKLMLEKNINEKSVKELSKKVNINNLLLLYKCDVLGRGYKNNKEELESIDKVRELYNLQKKRDTI</sequence>
<organism evidence="3 4">
    <name type="scientific">Cetobacterium ceti</name>
    <dbReference type="NCBI Taxonomy" id="180163"/>
    <lineage>
        <taxon>Bacteria</taxon>
        <taxon>Fusobacteriati</taxon>
        <taxon>Fusobacteriota</taxon>
        <taxon>Fusobacteriia</taxon>
        <taxon>Fusobacteriales</taxon>
        <taxon>Fusobacteriaceae</taxon>
        <taxon>Cetobacterium</taxon>
    </lineage>
</organism>
<dbReference type="STRING" id="180163.SAMN02745174_00655"/>
<name>A0A1T4KXZ2_9FUSO</name>
<evidence type="ECO:0000256" key="1">
    <source>
        <dbReference type="ARBA" id="ARBA00022741"/>
    </source>
</evidence>
<keyword evidence="4" id="KW-1185">Reference proteome</keyword>
<gene>
    <name evidence="3" type="ORF">SAMN02745174_00655</name>
</gene>
<dbReference type="AlphaFoldDB" id="A0A1T4KXZ2"/>
<accession>A0A1T4KXZ2</accession>
<dbReference type="InterPro" id="IPR050124">
    <property type="entry name" value="tRNA_CCA-adding_enzyme"/>
</dbReference>
<dbReference type="InterPro" id="IPR006674">
    <property type="entry name" value="HD_domain"/>
</dbReference>
<evidence type="ECO:0000313" key="3">
    <source>
        <dbReference type="EMBL" id="SJZ47314.1"/>
    </source>
</evidence>
<dbReference type="PANTHER" id="PTHR47545">
    <property type="entry name" value="MULTIFUNCTIONAL CCA PROTEIN"/>
    <property type="match status" value="1"/>
</dbReference>
<dbReference type="Pfam" id="PF01966">
    <property type="entry name" value="HD"/>
    <property type="match status" value="1"/>
</dbReference>
<evidence type="ECO:0000313" key="4">
    <source>
        <dbReference type="Proteomes" id="UP000191153"/>
    </source>
</evidence>
<dbReference type="EMBL" id="FUWX01000005">
    <property type="protein sequence ID" value="SJZ47314.1"/>
    <property type="molecule type" value="Genomic_DNA"/>
</dbReference>
<keyword evidence="1" id="KW-0547">Nucleotide-binding</keyword>
<reference evidence="3 4" key="1">
    <citation type="submission" date="2017-02" db="EMBL/GenBank/DDBJ databases">
        <authorList>
            <person name="Peterson S.W."/>
        </authorList>
    </citation>
    <scope>NUCLEOTIDE SEQUENCE [LARGE SCALE GENOMIC DNA]</scope>
    <source>
        <strain evidence="3 4">ATCC 700028</strain>
    </source>
</reference>
<dbReference type="Gene3D" id="1.10.3090.10">
    <property type="entry name" value="cca-adding enzyme, domain 2"/>
    <property type="match status" value="1"/>
</dbReference>
<dbReference type="PANTHER" id="PTHR47545:SF2">
    <property type="entry name" value="CC-ADDING TRNA NUCLEOTIDYLTRANSFERASE"/>
    <property type="match status" value="1"/>
</dbReference>
<dbReference type="RefSeq" id="WP_159443554.1">
    <property type="nucleotide sequence ID" value="NZ_FUWX01000005.1"/>
</dbReference>
<dbReference type="OrthoDB" id="9805698at2"/>
<feature type="domain" description="HD" evidence="2">
    <location>
        <begin position="54"/>
        <end position="160"/>
    </location>
</feature>